<evidence type="ECO:0000313" key="2">
    <source>
        <dbReference type="Proteomes" id="UP000287156"/>
    </source>
</evidence>
<keyword evidence="2" id="KW-1185">Reference proteome</keyword>
<dbReference type="Proteomes" id="UP000287156">
    <property type="component" value="Unassembled WGS sequence"/>
</dbReference>
<dbReference type="OrthoDB" id="2949437at2"/>
<dbReference type="EMBL" id="QYTV02000003">
    <property type="protein sequence ID" value="RST75121.1"/>
    <property type="molecule type" value="Genomic_DNA"/>
</dbReference>
<accession>A0A429Y1J7</accession>
<protein>
    <submittedName>
        <fullName evidence="1">Uncharacterized protein</fullName>
    </submittedName>
</protein>
<proteinExistence type="predicted"/>
<name>A0A429Y1J7_9BACI</name>
<comment type="caution">
    <text evidence="1">The sequence shown here is derived from an EMBL/GenBank/DDBJ whole genome shotgun (WGS) entry which is preliminary data.</text>
</comment>
<reference evidence="1" key="1">
    <citation type="submission" date="2018-12" db="EMBL/GenBank/DDBJ databases">
        <authorList>
            <person name="Sun L."/>
            <person name="Chen Z."/>
        </authorList>
    </citation>
    <scope>NUCLEOTIDE SEQUENCE [LARGE SCALE GENOMIC DNA]</scope>
    <source>
        <strain evidence="1">3-2-2</strain>
    </source>
</reference>
<dbReference type="AlphaFoldDB" id="A0A429Y1J7"/>
<gene>
    <name evidence="1" type="ORF">D4T97_007615</name>
</gene>
<evidence type="ECO:0000313" key="1">
    <source>
        <dbReference type="EMBL" id="RST75121.1"/>
    </source>
</evidence>
<organism evidence="1 2">
    <name type="scientific">Siminovitchia acidinfaciens</name>
    <dbReference type="NCBI Taxonomy" id="2321395"/>
    <lineage>
        <taxon>Bacteria</taxon>
        <taxon>Bacillati</taxon>
        <taxon>Bacillota</taxon>
        <taxon>Bacilli</taxon>
        <taxon>Bacillales</taxon>
        <taxon>Bacillaceae</taxon>
        <taxon>Siminovitchia</taxon>
    </lineage>
</organism>
<sequence>MRECLIIGDKHKTRAGEGVLCLQKHLAYDLEPMALGRLSTRHPVASLALAHRVRRSRTTR</sequence>